<evidence type="ECO:0000313" key="3">
    <source>
        <dbReference type="Proteomes" id="UP000015961"/>
    </source>
</evidence>
<organism evidence="2 3">
    <name type="scientific">Enterococcus sulfureus ATCC 49903</name>
    <dbReference type="NCBI Taxonomy" id="1140003"/>
    <lineage>
        <taxon>Bacteria</taxon>
        <taxon>Bacillati</taxon>
        <taxon>Bacillota</taxon>
        <taxon>Bacilli</taxon>
        <taxon>Lactobacillales</taxon>
        <taxon>Enterococcaceae</taxon>
        <taxon>Enterococcus</taxon>
    </lineage>
</organism>
<keyword evidence="3" id="KW-1185">Reference proteome</keyword>
<accession>S0P2F0</accession>
<evidence type="ECO:0000256" key="1">
    <source>
        <dbReference type="SAM" id="MobiDB-lite"/>
    </source>
</evidence>
<dbReference type="eggNOG" id="ENOG50305RV">
    <property type="taxonomic scope" value="Bacteria"/>
</dbReference>
<dbReference type="PATRIC" id="fig|1140003.3.peg.1922"/>
<dbReference type="Proteomes" id="UP000015961">
    <property type="component" value="Unassembled WGS sequence"/>
</dbReference>
<reference evidence="2 3" key="1">
    <citation type="submission" date="2013-03" db="EMBL/GenBank/DDBJ databases">
        <title>The Genome Sequence of Enterococcus sulfureus ATCC_49903 (PacBio/Illumina hybrid assembly).</title>
        <authorList>
            <consortium name="The Broad Institute Genomics Platform"/>
            <consortium name="The Broad Institute Genome Sequencing Center for Infectious Disease"/>
            <person name="Earl A."/>
            <person name="Russ C."/>
            <person name="Gilmore M."/>
            <person name="Surin D."/>
            <person name="Walker B."/>
            <person name="Young S."/>
            <person name="Zeng Q."/>
            <person name="Gargeya S."/>
            <person name="Fitzgerald M."/>
            <person name="Haas B."/>
            <person name="Abouelleil A."/>
            <person name="Allen A.W."/>
            <person name="Alvarado L."/>
            <person name="Arachchi H.M."/>
            <person name="Berlin A.M."/>
            <person name="Chapman S.B."/>
            <person name="Gainer-Dewar J."/>
            <person name="Goldberg J."/>
            <person name="Griggs A."/>
            <person name="Gujja S."/>
            <person name="Hansen M."/>
            <person name="Howarth C."/>
            <person name="Imamovic A."/>
            <person name="Ireland A."/>
            <person name="Larimer J."/>
            <person name="McCowan C."/>
            <person name="Murphy C."/>
            <person name="Pearson M."/>
            <person name="Poon T.W."/>
            <person name="Priest M."/>
            <person name="Roberts A."/>
            <person name="Saif S."/>
            <person name="Shea T."/>
            <person name="Sisk P."/>
            <person name="Sykes S."/>
            <person name="Wortman J."/>
            <person name="Nusbaum C."/>
            <person name="Birren B."/>
        </authorList>
    </citation>
    <scope>NUCLEOTIDE SEQUENCE [LARGE SCALE GENOMIC DNA]</scope>
    <source>
        <strain evidence="2 3">ATCC 49903</strain>
    </source>
</reference>
<gene>
    <name evidence="2" type="ORF">I573_02086</name>
</gene>
<dbReference type="RefSeq" id="WP_016186427.1">
    <property type="nucleotide sequence ID" value="NZ_ASWO01000007.1"/>
</dbReference>
<dbReference type="STRING" id="1140003.OMY_01995"/>
<feature type="compositionally biased region" description="Low complexity" evidence="1">
    <location>
        <begin position="416"/>
        <end position="425"/>
    </location>
</feature>
<dbReference type="OrthoDB" id="2194698at2"/>
<evidence type="ECO:0008006" key="4">
    <source>
        <dbReference type="Google" id="ProtNLM"/>
    </source>
</evidence>
<feature type="region of interest" description="Disordered" evidence="1">
    <location>
        <begin position="392"/>
        <end position="428"/>
    </location>
</feature>
<dbReference type="AlphaFoldDB" id="S0P2F0"/>
<comment type="caution">
    <text evidence="2">The sequence shown here is derived from an EMBL/GenBank/DDBJ whole genome shotgun (WGS) entry which is preliminary data.</text>
</comment>
<dbReference type="EMBL" id="ASWO01000007">
    <property type="protein sequence ID" value="EOT82973.1"/>
    <property type="molecule type" value="Genomic_DNA"/>
</dbReference>
<sequence>MRHIIGLDIDEYRVGIVANGYHKTLSASYSSVKKNNWKAVLFRDKLGGDHGKRIQLQDGLQAIDWGINHLYSRRPKAYETFGNVLKNLKGPETHSFIQTILSYLVADKKELFDIKGNQYACSLCIGVSTKSTDDLAAIEQAFTGQFQTTVDGERYTIVVEDVTMIPRTLCAILEDNHTKVDVEMEEMNFLDGLSYVLDLSDHYLCCDVYEDGEVIKSDYISTGLIALADRVVQEYRTSCLRKGDRPFQINSEIVYNLITTAARKSEFVLKVNGQNTIDLTPFVRAEFVEETKKVLSYLKKDNDVQYADSILIRDIQAEVINQRQVDMALETVGLFCKKMDNACSKGEYLFGEIMWNGQSDLEFEVQDESMNTTDWETTKEDDSLATDYFFEEESDSQSTITSEEYHESQQNSLIASESTSTSTEESMVDLDSVLKEQLALLNELSLTSEE</sequence>
<proteinExistence type="predicted"/>
<feature type="compositionally biased region" description="Polar residues" evidence="1">
    <location>
        <begin position="396"/>
        <end position="415"/>
    </location>
</feature>
<name>S0P2F0_9ENTE</name>
<evidence type="ECO:0000313" key="2">
    <source>
        <dbReference type="EMBL" id="EOT82973.1"/>
    </source>
</evidence>
<protein>
    <recommendedName>
        <fullName evidence="4">Actin-like protein N-terminal domain-containing protein</fullName>
    </recommendedName>
</protein>